<evidence type="ECO:0000256" key="1">
    <source>
        <dbReference type="SAM" id="MobiDB-lite"/>
    </source>
</evidence>
<protein>
    <submittedName>
        <fullName evidence="2">Uncharacterized protein</fullName>
    </submittedName>
</protein>
<sequence length="189" mass="19051">MAGIPPPTPQTAGQPLGVLAAGSVKPERDKLGHKQPETRLQAPSVTSQARSLQGTSDSAHPWKVPSGQAQALPALTATGQPLQTGPVTAPPAPSALPRPKTAPLGLPTASAGQGRGAVLGAVTCSDSPVPRNTGLAAHTQTSDPSRLVPASLSSQRYLAQVPPTAVRCVLLSPALAARRGAPMQGERCA</sequence>
<keyword evidence="3" id="KW-1185">Reference proteome</keyword>
<accession>A0A9D4B3N0</accession>
<feature type="compositionally biased region" description="Polar residues" evidence="1">
    <location>
        <begin position="41"/>
        <end position="58"/>
    </location>
</feature>
<dbReference type="Proteomes" id="UP000827986">
    <property type="component" value="Unassembled WGS sequence"/>
</dbReference>
<feature type="compositionally biased region" description="Basic and acidic residues" evidence="1">
    <location>
        <begin position="25"/>
        <end position="37"/>
    </location>
</feature>
<evidence type="ECO:0000313" key="3">
    <source>
        <dbReference type="Proteomes" id="UP000827986"/>
    </source>
</evidence>
<organism evidence="2 3">
    <name type="scientific">Mauremys mutica</name>
    <name type="common">yellowpond turtle</name>
    <dbReference type="NCBI Taxonomy" id="74926"/>
    <lineage>
        <taxon>Eukaryota</taxon>
        <taxon>Metazoa</taxon>
        <taxon>Chordata</taxon>
        <taxon>Craniata</taxon>
        <taxon>Vertebrata</taxon>
        <taxon>Euteleostomi</taxon>
        <taxon>Archelosauria</taxon>
        <taxon>Testudinata</taxon>
        <taxon>Testudines</taxon>
        <taxon>Cryptodira</taxon>
        <taxon>Durocryptodira</taxon>
        <taxon>Testudinoidea</taxon>
        <taxon>Geoemydidae</taxon>
        <taxon>Geoemydinae</taxon>
        <taxon>Mauremys</taxon>
    </lineage>
</organism>
<gene>
    <name evidence="2" type="ORF">KIL84_009119</name>
</gene>
<proteinExistence type="predicted"/>
<evidence type="ECO:0000313" key="2">
    <source>
        <dbReference type="EMBL" id="KAH1180283.1"/>
    </source>
</evidence>
<comment type="caution">
    <text evidence="2">The sequence shown here is derived from an EMBL/GenBank/DDBJ whole genome shotgun (WGS) entry which is preliminary data.</text>
</comment>
<dbReference type="EMBL" id="JAHDVG010000470">
    <property type="protein sequence ID" value="KAH1180283.1"/>
    <property type="molecule type" value="Genomic_DNA"/>
</dbReference>
<reference evidence="2" key="1">
    <citation type="submission" date="2021-09" db="EMBL/GenBank/DDBJ databases">
        <title>The genome of Mauremys mutica provides insights into the evolution of semi-aquatic lifestyle.</title>
        <authorList>
            <person name="Gong S."/>
            <person name="Gao Y."/>
        </authorList>
    </citation>
    <scope>NUCLEOTIDE SEQUENCE</scope>
    <source>
        <strain evidence="2">MM-2020</strain>
        <tissue evidence="2">Muscle</tissue>
    </source>
</reference>
<name>A0A9D4B3N0_9SAUR</name>
<feature type="region of interest" description="Disordered" evidence="1">
    <location>
        <begin position="1"/>
        <end position="112"/>
    </location>
</feature>
<feature type="compositionally biased region" description="Polar residues" evidence="1">
    <location>
        <begin position="77"/>
        <end position="86"/>
    </location>
</feature>
<dbReference type="AlphaFoldDB" id="A0A9D4B3N0"/>